<feature type="compositionally biased region" description="Polar residues" evidence="1">
    <location>
        <begin position="45"/>
        <end position="59"/>
    </location>
</feature>
<reference evidence="3" key="1">
    <citation type="journal article" date="2018" name="Genome Biol. Evol.">
        <title>Genomics and development of Lentinus tigrinus, a white-rot wood-decaying mushroom with dimorphic fruiting bodies.</title>
        <authorList>
            <person name="Wu B."/>
            <person name="Xu Z."/>
            <person name="Knudson A."/>
            <person name="Carlson A."/>
            <person name="Chen N."/>
            <person name="Kovaka S."/>
            <person name="LaButti K."/>
            <person name="Lipzen A."/>
            <person name="Pennachio C."/>
            <person name="Riley R."/>
            <person name="Schakwitz W."/>
            <person name="Umezawa K."/>
            <person name="Ohm R.A."/>
            <person name="Grigoriev I.V."/>
            <person name="Nagy L.G."/>
            <person name="Gibbons J."/>
            <person name="Hibbett D."/>
        </authorList>
    </citation>
    <scope>NUCLEOTIDE SEQUENCE [LARGE SCALE GENOMIC DNA]</scope>
    <source>
        <strain evidence="3">ALCF2SS1-6</strain>
    </source>
</reference>
<proteinExistence type="predicted"/>
<evidence type="ECO:0000256" key="1">
    <source>
        <dbReference type="SAM" id="MobiDB-lite"/>
    </source>
</evidence>
<feature type="region of interest" description="Disordered" evidence="1">
    <location>
        <begin position="16"/>
        <end position="59"/>
    </location>
</feature>
<keyword evidence="2" id="KW-0812">Transmembrane</keyword>
<gene>
    <name evidence="3" type="ORF">L227DRAFT_28180</name>
</gene>
<feature type="compositionally biased region" description="Low complexity" evidence="1">
    <location>
        <begin position="16"/>
        <end position="44"/>
    </location>
</feature>
<sequence length="230" mass="25539">MFLLDYFIIYSSLPPTTEASSTSTDSAVPTGLPESSSSSSLPPSTQTMTTNEGRTRSSTSRVGIFGGAVGGSLSLILVVIAVFLWWRVRRRKARLIPTAADGHPFFRLRRVLHLLRSLDLSYCLSTAPRWADPARRSNVSCRSPNDQIIHQNRRDHPLPPLLQRRRRARAIYCDGMLCDCHGMRRPNVNGTHSRCCVEWLRAAPSSSATDHFHLASPGRLSTGLKSRTRG</sequence>
<organism evidence="3 4">
    <name type="scientific">Lentinus tigrinus ALCF2SS1-6</name>
    <dbReference type="NCBI Taxonomy" id="1328759"/>
    <lineage>
        <taxon>Eukaryota</taxon>
        <taxon>Fungi</taxon>
        <taxon>Dikarya</taxon>
        <taxon>Basidiomycota</taxon>
        <taxon>Agaricomycotina</taxon>
        <taxon>Agaricomycetes</taxon>
        <taxon>Polyporales</taxon>
        <taxon>Polyporaceae</taxon>
        <taxon>Lentinus</taxon>
    </lineage>
</organism>
<protein>
    <submittedName>
        <fullName evidence="3">Uncharacterized protein</fullName>
    </submittedName>
</protein>
<keyword evidence="2" id="KW-1133">Transmembrane helix</keyword>
<evidence type="ECO:0000313" key="3">
    <source>
        <dbReference type="EMBL" id="RPD67554.1"/>
    </source>
</evidence>
<keyword evidence="4" id="KW-1185">Reference proteome</keyword>
<dbReference type="CDD" id="cd12087">
    <property type="entry name" value="TM_EGFR-like"/>
    <property type="match status" value="1"/>
</dbReference>
<dbReference type="Proteomes" id="UP000313359">
    <property type="component" value="Unassembled WGS sequence"/>
</dbReference>
<dbReference type="EMBL" id="ML122250">
    <property type="protein sequence ID" value="RPD67554.1"/>
    <property type="molecule type" value="Genomic_DNA"/>
</dbReference>
<evidence type="ECO:0000313" key="4">
    <source>
        <dbReference type="Proteomes" id="UP000313359"/>
    </source>
</evidence>
<keyword evidence="2" id="KW-0472">Membrane</keyword>
<evidence type="ECO:0000256" key="2">
    <source>
        <dbReference type="SAM" id="Phobius"/>
    </source>
</evidence>
<name>A0A5C2SVY1_9APHY</name>
<feature type="transmembrane region" description="Helical" evidence="2">
    <location>
        <begin position="64"/>
        <end position="86"/>
    </location>
</feature>
<accession>A0A5C2SVY1</accession>
<dbReference type="AlphaFoldDB" id="A0A5C2SVY1"/>